<dbReference type="InterPro" id="IPR011006">
    <property type="entry name" value="CheY-like_superfamily"/>
</dbReference>
<dbReference type="PROSITE" id="PS50109">
    <property type="entry name" value="HIS_KIN"/>
    <property type="match status" value="1"/>
</dbReference>
<dbReference type="Gene3D" id="1.10.287.130">
    <property type="match status" value="1"/>
</dbReference>
<feature type="domain" description="Histidine kinase" evidence="6">
    <location>
        <begin position="385"/>
        <end position="602"/>
    </location>
</feature>
<proteinExistence type="predicted"/>
<feature type="transmembrane region" description="Helical" evidence="5">
    <location>
        <begin position="45"/>
        <end position="67"/>
    </location>
</feature>
<dbReference type="CDD" id="cd12914">
    <property type="entry name" value="PDC1_DGC_like"/>
    <property type="match status" value="1"/>
</dbReference>
<evidence type="ECO:0000259" key="6">
    <source>
        <dbReference type="PROSITE" id="PS50109"/>
    </source>
</evidence>
<evidence type="ECO:0000313" key="8">
    <source>
        <dbReference type="EMBL" id="KAA1013737.1"/>
    </source>
</evidence>
<comment type="catalytic activity">
    <reaction evidence="1">
        <text>ATP + protein L-histidine = ADP + protein N-phospho-L-histidine.</text>
        <dbReference type="EC" id="2.7.13.3"/>
    </reaction>
</comment>
<dbReference type="CDD" id="cd12915">
    <property type="entry name" value="PDC2_DGC_like"/>
    <property type="match status" value="1"/>
</dbReference>
<feature type="modified residue" description="4-aspartylphosphate" evidence="4">
    <location>
        <position position="674"/>
    </location>
</feature>
<name>A0A5B0HF71_9BURK</name>
<dbReference type="InterPro" id="IPR004358">
    <property type="entry name" value="Sig_transdc_His_kin-like_C"/>
</dbReference>
<reference evidence="8 9" key="1">
    <citation type="submission" date="2019-08" db="EMBL/GenBank/DDBJ databases">
        <title>Paraburkholderia sp. DCY113.</title>
        <authorList>
            <person name="Kang J."/>
        </authorList>
    </citation>
    <scope>NUCLEOTIDE SEQUENCE [LARGE SCALE GENOMIC DNA]</scope>
    <source>
        <strain evidence="8 9">DCY113</strain>
    </source>
</reference>
<dbReference type="InterPro" id="IPR003594">
    <property type="entry name" value="HATPase_dom"/>
</dbReference>
<dbReference type="Pfam" id="PF02518">
    <property type="entry name" value="HATPase_c"/>
    <property type="match status" value="1"/>
</dbReference>
<dbReference type="PANTHER" id="PTHR43065">
    <property type="entry name" value="SENSOR HISTIDINE KINASE"/>
    <property type="match status" value="1"/>
</dbReference>
<evidence type="ECO:0000256" key="5">
    <source>
        <dbReference type="SAM" id="Phobius"/>
    </source>
</evidence>
<dbReference type="EC" id="2.7.13.3" evidence="2"/>
<dbReference type="InterPro" id="IPR003661">
    <property type="entry name" value="HisK_dim/P_dom"/>
</dbReference>
<dbReference type="SMART" id="SM00388">
    <property type="entry name" value="HisKA"/>
    <property type="match status" value="1"/>
</dbReference>
<keyword evidence="5" id="KW-0472">Membrane</keyword>
<keyword evidence="5" id="KW-0812">Transmembrane</keyword>
<dbReference type="InterPro" id="IPR001789">
    <property type="entry name" value="Sig_transdc_resp-reg_receiver"/>
</dbReference>
<accession>A0A5B0HF71</accession>
<gene>
    <name evidence="8" type="ORF">FVF58_08340</name>
</gene>
<dbReference type="Proteomes" id="UP000325273">
    <property type="component" value="Unassembled WGS sequence"/>
</dbReference>
<dbReference type="AlphaFoldDB" id="A0A5B0HF71"/>
<dbReference type="Pfam" id="PF22588">
    <property type="entry name" value="dCache_1_like"/>
    <property type="match status" value="1"/>
</dbReference>
<dbReference type="Gene3D" id="3.30.565.10">
    <property type="entry name" value="Histidine kinase-like ATPase, C-terminal domain"/>
    <property type="match status" value="1"/>
</dbReference>
<dbReference type="PANTHER" id="PTHR43065:SF49">
    <property type="entry name" value="HISTIDINE KINASE"/>
    <property type="match status" value="1"/>
</dbReference>
<sequence length="737" mass="80910">MRGTSRATPFLTYVFFTEIVTVQRAERVAVDFPMPSRNFAATRRMLLIVLTVSIVFPLACLAGYGYLDYQRRIADSNDMIDRLARVTEEQAAKVLDLNQQMASRIVELLGNADDAHVRAREAELHDRLRDIGGDFPQVSSINLLGAKGDLLASSLAYPVPVIAVGQREDFLAAKAMRPQPYFSLPMYGTVSRTNVFNTAIGRSGADGQFLGVVSVALRNEYFSRFYRELTDGDSSLVLGLYRQDGNLLVRYPAWPEDARPSAHSAFTEALRDKQLFGRVRLHSTVDGVERLLAFRRVGDYPLYVVSAYATASIADAWRHHFLMIAALTAVPCIAIWLLVFYSLRQLAGERRAWERWQGEVAMRLSAEASTRQLQRMGALGNLVANVAHDFNNLLMVASANTELARLKGYNNVEKEVLAVERATAAAESLTRRLLSVARKQPLKQERVELTRWLPAAAPLIDAALGDTVEFALNVVDDVWPVLADPTDLEFAIVNLAVNAREAMPHGGRFAIRCQNNRLVGSDTLLPDGEYVLISCTDDGEGMPEAVARRAFEPLFTTKLRGSGTGLGLAQVLSMCEQAGGTAKIDSVQGSGSTVRMYLPRHRERKAAAADAETLRQPVPTPSGVVLLVEDNEDVAAGVAAVLETFGCEVRHEPSADQALDVLSGGERFELVLSDIQMPGKLNGIDLAEKVRSAWPSQKIALMTGYADELERARRLGVAILAKPFDIDELHALVACEP</sequence>
<dbReference type="SUPFAM" id="SSF52172">
    <property type="entry name" value="CheY-like"/>
    <property type="match status" value="1"/>
</dbReference>
<keyword evidence="9" id="KW-1185">Reference proteome</keyword>
<dbReference type="Pfam" id="PF00072">
    <property type="entry name" value="Response_reg"/>
    <property type="match status" value="1"/>
</dbReference>
<feature type="transmembrane region" description="Helical" evidence="5">
    <location>
        <begin position="323"/>
        <end position="343"/>
    </location>
</feature>
<organism evidence="8 9">
    <name type="scientific">Paraburkholderia panacisoli</name>
    <dbReference type="NCBI Taxonomy" id="2603818"/>
    <lineage>
        <taxon>Bacteria</taxon>
        <taxon>Pseudomonadati</taxon>
        <taxon>Pseudomonadota</taxon>
        <taxon>Betaproteobacteria</taxon>
        <taxon>Burkholderiales</taxon>
        <taxon>Burkholderiaceae</taxon>
        <taxon>Paraburkholderia</taxon>
    </lineage>
</organism>
<evidence type="ECO:0000259" key="7">
    <source>
        <dbReference type="PROSITE" id="PS50110"/>
    </source>
</evidence>
<dbReference type="PROSITE" id="PS50110">
    <property type="entry name" value="RESPONSE_REGULATORY"/>
    <property type="match status" value="1"/>
</dbReference>
<evidence type="ECO:0000256" key="3">
    <source>
        <dbReference type="ARBA" id="ARBA00022553"/>
    </source>
</evidence>
<dbReference type="Gene3D" id="3.40.50.2300">
    <property type="match status" value="1"/>
</dbReference>
<dbReference type="InterPro" id="IPR036890">
    <property type="entry name" value="HATPase_C_sf"/>
</dbReference>
<comment type="caution">
    <text evidence="8">The sequence shown here is derived from an EMBL/GenBank/DDBJ whole genome shotgun (WGS) entry which is preliminary data.</text>
</comment>
<dbReference type="Gene3D" id="3.30.450.20">
    <property type="entry name" value="PAS domain"/>
    <property type="match status" value="2"/>
</dbReference>
<protein>
    <recommendedName>
        <fullName evidence="2">histidine kinase</fullName>
        <ecNumber evidence="2">2.7.13.3</ecNumber>
    </recommendedName>
</protein>
<evidence type="ECO:0000256" key="4">
    <source>
        <dbReference type="PROSITE-ProRule" id="PRU00169"/>
    </source>
</evidence>
<dbReference type="GO" id="GO:0000155">
    <property type="term" value="F:phosphorelay sensor kinase activity"/>
    <property type="evidence" value="ECO:0007669"/>
    <property type="project" value="InterPro"/>
</dbReference>
<keyword evidence="3 4" id="KW-0597">Phosphoprotein</keyword>
<feature type="domain" description="Response regulatory" evidence="7">
    <location>
        <begin position="624"/>
        <end position="737"/>
    </location>
</feature>
<feature type="transmembrane region" description="Helical" evidence="5">
    <location>
        <begin position="7"/>
        <end position="25"/>
    </location>
</feature>
<dbReference type="SMART" id="SM00387">
    <property type="entry name" value="HATPase_c"/>
    <property type="match status" value="1"/>
</dbReference>
<dbReference type="SUPFAM" id="SSF55874">
    <property type="entry name" value="ATPase domain of HSP90 chaperone/DNA topoisomerase II/histidine kinase"/>
    <property type="match status" value="1"/>
</dbReference>
<evidence type="ECO:0000256" key="1">
    <source>
        <dbReference type="ARBA" id="ARBA00000085"/>
    </source>
</evidence>
<dbReference type="InterPro" id="IPR054327">
    <property type="entry name" value="His-kinase-like_sensor"/>
</dbReference>
<evidence type="ECO:0000313" key="9">
    <source>
        <dbReference type="Proteomes" id="UP000325273"/>
    </source>
</evidence>
<dbReference type="CDD" id="cd00082">
    <property type="entry name" value="HisKA"/>
    <property type="match status" value="1"/>
</dbReference>
<evidence type="ECO:0000256" key="2">
    <source>
        <dbReference type="ARBA" id="ARBA00012438"/>
    </source>
</evidence>
<dbReference type="SMART" id="SM00448">
    <property type="entry name" value="REC"/>
    <property type="match status" value="1"/>
</dbReference>
<keyword evidence="5" id="KW-1133">Transmembrane helix</keyword>
<dbReference type="InterPro" id="IPR005467">
    <property type="entry name" value="His_kinase_dom"/>
</dbReference>
<dbReference type="EMBL" id="VTUZ01000004">
    <property type="protein sequence ID" value="KAA1013737.1"/>
    <property type="molecule type" value="Genomic_DNA"/>
</dbReference>
<dbReference type="PRINTS" id="PR00344">
    <property type="entry name" value="BCTRLSENSOR"/>
</dbReference>